<accession>A0A1X0N1L9</accession>
<protein>
    <submittedName>
        <fullName evidence="2">DUF4124 domain-containing protein</fullName>
    </submittedName>
</protein>
<dbReference type="Proteomes" id="UP000192815">
    <property type="component" value="Unassembled WGS sequence"/>
</dbReference>
<dbReference type="AlphaFoldDB" id="A0A1X0N1L9"/>
<name>A0A1X0N1L9_9PSED</name>
<evidence type="ECO:0000256" key="1">
    <source>
        <dbReference type="SAM" id="SignalP"/>
    </source>
</evidence>
<dbReference type="EMBL" id="MUIO01000088">
    <property type="protein sequence ID" value="ORC57241.1"/>
    <property type="molecule type" value="Genomic_DNA"/>
</dbReference>
<proteinExistence type="predicted"/>
<reference evidence="3" key="1">
    <citation type="submission" date="2017-02" db="EMBL/GenBank/DDBJ databases">
        <title>Pseudomonas floridae sp. nov., a novel pathogenic bacterial species isolated from tomato.</title>
        <authorList>
            <person name="Timilsina S."/>
            <person name="Vallad G.E."/>
            <person name="Jones J.B."/>
        </authorList>
    </citation>
    <scope>NUCLEOTIDE SEQUENCE [LARGE SCALE GENOMIC DNA]</scope>
    <source>
        <strain evidence="3">GEV388</strain>
    </source>
</reference>
<keyword evidence="3" id="KW-1185">Reference proteome</keyword>
<evidence type="ECO:0000313" key="3">
    <source>
        <dbReference type="Proteomes" id="UP000192815"/>
    </source>
</evidence>
<evidence type="ECO:0000313" key="2">
    <source>
        <dbReference type="EMBL" id="ORC57241.1"/>
    </source>
</evidence>
<keyword evidence="1" id="KW-0732">Signal</keyword>
<dbReference type="OrthoDB" id="6080407at2"/>
<gene>
    <name evidence="2" type="ORF">BZK31_20905</name>
</gene>
<feature type="signal peptide" evidence="1">
    <location>
        <begin position="1"/>
        <end position="33"/>
    </location>
</feature>
<feature type="chain" id="PRO_5013207720" evidence="1">
    <location>
        <begin position="34"/>
        <end position="209"/>
    </location>
</feature>
<organism evidence="2 3">
    <name type="scientific">Pseudomonas floridensis</name>
    <dbReference type="NCBI Taxonomy" id="1958950"/>
    <lineage>
        <taxon>Bacteria</taxon>
        <taxon>Pseudomonadati</taxon>
        <taxon>Pseudomonadota</taxon>
        <taxon>Gammaproteobacteria</taxon>
        <taxon>Pseudomonadales</taxon>
        <taxon>Pseudomonadaceae</taxon>
        <taxon>Pseudomonas</taxon>
    </lineage>
</organism>
<comment type="caution">
    <text evidence="2">The sequence shown here is derived from an EMBL/GenBank/DDBJ whole genome shotgun (WGS) entry which is preliminary data.</text>
</comment>
<dbReference type="STRING" id="1958950.BZK31_20905"/>
<sequence>MHSWRRLPGQALTRASSATLLCLGMLSSSLIQAADVPELRLYRYVDNRGVTVIDRLGVPPEYVAKGYEVLNTHGRVVQVVAPAPTAEQIRQVEADKAQSEANAKLLGLYSSVDEVDRVKARKLAELDTLIGVAQGNIQGLSAQQRSLQGQAADQERAGRPVPQAIIDQLDDLRNQQQKLQSDIEGYQAMRAKAEAGFAADRTRVQQLTQ</sequence>